<dbReference type="EMBL" id="RCUY01000002">
    <property type="protein sequence ID" value="RLP83939.1"/>
    <property type="molecule type" value="Genomic_DNA"/>
</dbReference>
<organism evidence="2 3">
    <name type="scientific">Mycetocola lacteus</name>
    <dbReference type="NCBI Taxonomy" id="76637"/>
    <lineage>
        <taxon>Bacteria</taxon>
        <taxon>Bacillati</taxon>
        <taxon>Actinomycetota</taxon>
        <taxon>Actinomycetes</taxon>
        <taxon>Micrococcales</taxon>
        <taxon>Microbacteriaceae</taxon>
        <taxon>Mycetocola</taxon>
    </lineage>
</organism>
<protein>
    <submittedName>
        <fullName evidence="2">Uncharacterized protein</fullName>
    </submittedName>
</protein>
<dbReference type="Proteomes" id="UP000269438">
    <property type="component" value="Unassembled WGS sequence"/>
</dbReference>
<comment type="caution">
    <text evidence="2">The sequence shown here is derived from an EMBL/GenBank/DDBJ whole genome shotgun (WGS) entry which is preliminary data.</text>
</comment>
<keyword evidence="1" id="KW-1133">Transmembrane helix</keyword>
<evidence type="ECO:0000313" key="2">
    <source>
        <dbReference type="EMBL" id="RLP83939.1"/>
    </source>
</evidence>
<accession>A0A3L7ATU9</accession>
<keyword evidence="1" id="KW-0472">Membrane</keyword>
<feature type="transmembrane region" description="Helical" evidence="1">
    <location>
        <begin position="35"/>
        <end position="56"/>
    </location>
</feature>
<evidence type="ECO:0000256" key="1">
    <source>
        <dbReference type="SAM" id="Phobius"/>
    </source>
</evidence>
<keyword evidence="3" id="KW-1185">Reference proteome</keyword>
<dbReference type="AlphaFoldDB" id="A0A3L7ATU9"/>
<gene>
    <name evidence="2" type="ORF">D9V34_03825</name>
</gene>
<name>A0A3L7ATU9_9MICO</name>
<reference evidence="2 3" key="1">
    <citation type="submission" date="2018-10" db="EMBL/GenBank/DDBJ databases">
        <authorList>
            <person name="Li J."/>
        </authorList>
    </citation>
    <scope>NUCLEOTIDE SEQUENCE [LARGE SCALE GENOMIC DNA]</scope>
    <source>
        <strain evidence="2 3">JCM 11654</strain>
    </source>
</reference>
<evidence type="ECO:0000313" key="3">
    <source>
        <dbReference type="Proteomes" id="UP000269438"/>
    </source>
</evidence>
<proteinExistence type="predicted"/>
<sequence length="60" mass="5988">MVVLLMAWLLAGIVGVTLAVQGSGGGLESVGSLAAASGWLAFAALSFVGWLVASALRWKG</sequence>
<keyword evidence="1" id="KW-0812">Transmembrane</keyword>